<name>A0A1I8FNI8_9PLAT</name>
<proteinExistence type="predicted"/>
<dbReference type="Proteomes" id="UP000095280">
    <property type="component" value="Unplaced"/>
</dbReference>
<reference evidence="2" key="1">
    <citation type="submission" date="2016-11" db="UniProtKB">
        <authorList>
            <consortium name="WormBaseParasite"/>
        </authorList>
    </citation>
    <scope>IDENTIFICATION</scope>
</reference>
<sequence>QTDEEKQRGLPIVDAGCLTGPPATCRSRRPASSTSSCERCSPLGTLLENMNNNYAYWKQLADQAKNAAPEAGFGVAF</sequence>
<evidence type="ECO:0000313" key="2">
    <source>
        <dbReference type="WBParaSite" id="maker-unitig_42129-snap-gene-0.1-mRNA-1"/>
    </source>
</evidence>
<organism evidence="1 2">
    <name type="scientific">Macrostomum lignano</name>
    <dbReference type="NCBI Taxonomy" id="282301"/>
    <lineage>
        <taxon>Eukaryota</taxon>
        <taxon>Metazoa</taxon>
        <taxon>Spiralia</taxon>
        <taxon>Lophotrochozoa</taxon>
        <taxon>Platyhelminthes</taxon>
        <taxon>Rhabditophora</taxon>
        <taxon>Macrostomorpha</taxon>
        <taxon>Macrostomida</taxon>
        <taxon>Macrostomidae</taxon>
        <taxon>Macrostomum</taxon>
    </lineage>
</organism>
<protein>
    <submittedName>
        <fullName evidence="2">Gag polyprotein</fullName>
    </submittedName>
</protein>
<dbReference type="WBParaSite" id="maker-unitig_42129-snap-gene-0.1-mRNA-1">
    <property type="protein sequence ID" value="maker-unitig_42129-snap-gene-0.1-mRNA-1"/>
    <property type="gene ID" value="maker-unitig_42129-snap-gene-0.1"/>
</dbReference>
<evidence type="ECO:0000313" key="1">
    <source>
        <dbReference type="Proteomes" id="UP000095280"/>
    </source>
</evidence>
<dbReference type="AlphaFoldDB" id="A0A1I8FNI8"/>
<accession>A0A1I8FNI8</accession>
<keyword evidence="1" id="KW-1185">Reference proteome</keyword>